<dbReference type="GO" id="GO:0071766">
    <property type="term" value="P:Actinobacterium-type cell wall biogenesis"/>
    <property type="evidence" value="ECO:0007669"/>
    <property type="project" value="UniProtKB-ARBA"/>
</dbReference>
<dbReference type="SUPFAM" id="SSF56801">
    <property type="entry name" value="Acetyl-CoA synthetase-like"/>
    <property type="match status" value="6"/>
</dbReference>
<dbReference type="FunFam" id="3.40.50.980:FF:000001">
    <property type="entry name" value="Non-ribosomal peptide synthetase"/>
    <property type="match status" value="5"/>
</dbReference>
<dbReference type="InterPro" id="IPR029063">
    <property type="entry name" value="SAM-dependent_MTases_sf"/>
</dbReference>
<dbReference type="PANTHER" id="PTHR45527:SF1">
    <property type="entry name" value="FATTY ACID SYNTHASE"/>
    <property type="match status" value="1"/>
</dbReference>
<dbReference type="GO" id="GO:0009403">
    <property type="term" value="P:toxin biosynthetic process"/>
    <property type="evidence" value="ECO:0007669"/>
    <property type="project" value="UniProtKB-ARBA"/>
</dbReference>
<feature type="domain" description="Carrier" evidence="9">
    <location>
        <begin position="5668"/>
        <end position="5743"/>
    </location>
</feature>
<comment type="similarity">
    <text evidence="2">Belongs to the ATP-dependent AMP-binding enzyme family.</text>
</comment>
<dbReference type="Pfam" id="PF00668">
    <property type="entry name" value="Condensation"/>
    <property type="match status" value="6"/>
</dbReference>
<name>A0A108U5G5_9GAMM</name>
<feature type="compositionally biased region" description="Basic and acidic residues" evidence="8">
    <location>
        <begin position="6789"/>
        <end position="6803"/>
    </location>
</feature>
<dbReference type="InterPro" id="IPR025110">
    <property type="entry name" value="AMP-bd_C"/>
</dbReference>
<dbReference type="OrthoDB" id="9757559at2"/>
<dbReference type="InterPro" id="IPR020806">
    <property type="entry name" value="PKS_PP-bd"/>
</dbReference>
<feature type="domain" description="Carrier" evidence="9">
    <location>
        <begin position="585"/>
        <end position="660"/>
    </location>
</feature>
<dbReference type="SUPFAM" id="SSF52777">
    <property type="entry name" value="CoA-dependent acyltransferases"/>
    <property type="match status" value="12"/>
</dbReference>
<dbReference type="GO" id="GO:0072330">
    <property type="term" value="P:monocarboxylic acid biosynthetic process"/>
    <property type="evidence" value="ECO:0007669"/>
    <property type="project" value="UniProtKB-ARBA"/>
</dbReference>
<dbReference type="Proteomes" id="UP000023435">
    <property type="component" value="Unassembled WGS sequence"/>
</dbReference>
<dbReference type="Gene3D" id="3.40.50.980">
    <property type="match status" value="6"/>
</dbReference>
<keyword evidence="10" id="KW-0808">Transferase</keyword>
<feature type="domain" description="Carrier" evidence="9">
    <location>
        <begin position="3089"/>
        <end position="3164"/>
    </location>
</feature>
<comment type="caution">
    <text evidence="10">The sequence shown here is derived from an EMBL/GenBank/DDBJ whole genome shotgun (WGS) entry which is preliminary data.</text>
</comment>
<dbReference type="Gene3D" id="3.40.50.150">
    <property type="entry name" value="Vaccinia Virus protein VP39"/>
    <property type="match status" value="1"/>
</dbReference>
<dbReference type="InterPro" id="IPR023213">
    <property type="entry name" value="CAT-like_dom_sf"/>
</dbReference>
<dbReference type="PROSITE" id="PS00290">
    <property type="entry name" value="IG_MHC"/>
    <property type="match status" value="1"/>
</dbReference>
<evidence type="ECO:0000259" key="9">
    <source>
        <dbReference type="PROSITE" id="PS50075"/>
    </source>
</evidence>
<dbReference type="EMBL" id="JAJA02000001">
    <property type="protein sequence ID" value="KWS02899.1"/>
    <property type="molecule type" value="Genomic_DNA"/>
</dbReference>
<dbReference type="FunFam" id="3.40.50.12780:FF:000013">
    <property type="entry name" value="Long-chain-fatty-acid--AMP ligase FadD32"/>
    <property type="match status" value="1"/>
</dbReference>
<dbReference type="SMART" id="SM00823">
    <property type="entry name" value="PKS_PP"/>
    <property type="match status" value="6"/>
</dbReference>
<protein>
    <submittedName>
        <fullName evidence="10">Malonyl CoA-acyl carrier protein transacylase</fullName>
        <ecNumber evidence="10">2.3.1.39</ecNumber>
    </submittedName>
</protein>
<dbReference type="FunFam" id="1.10.1200.10:FF:000005">
    <property type="entry name" value="Nonribosomal peptide synthetase 1"/>
    <property type="match status" value="1"/>
</dbReference>
<dbReference type="Gene3D" id="3.40.50.12780">
    <property type="entry name" value="N-terminal domain of ligase-like"/>
    <property type="match status" value="3"/>
</dbReference>
<feature type="compositionally biased region" description="Basic and acidic residues" evidence="8">
    <location>
        <begin position="3385"/>
        <end position="3394"/>
    </location>
</feature>
<dbReference type="Gene3D" id="2.30.38.10">
    <property type="entry name" value="Luciferase, Domain 3"/>
    <property type="match status" value="3"/>
</dbReference>
<evidence type="ECO:0000256" key="3">
    <source>
        <dbReference type="ARBA" id="ARBA00022450"/>
    </source>
</evidence>
<dbReference type="PANTHER" id="PTHR45527">
    <property type="entry name" value="NONRIBOSOMAL PEPTIDE SYNTHETASE"/>
    <property type="match status" value="1"/>
</dbReference>
<dbReference type="GO" id="GO:0006631">
    <property type="term" value="P:fatty acid metabolic process"/>
    <property type="evidence" value="ECO:0007669"/>
    <property type="project" value="UniProtKB-KW"/>
</dbReference>
<dbReference type="FunFam" id="1.10.1200.10:FF:000016">
    <property type="entry name" value="Non-ribosomal peptide synthase"/>
    <property type="match status" value="4"/>
</dbReference>
<keyword evidence="11" id="KW-1185">Reference proteome</keyword>
<dbReference type="CDD" id="cd19544">
    <property type="entry name" value="E-C_NRPS"/>
    <property type="match status" value="1"/>
</dbReference>
<dbReference type="PROSITE" id="PS00012">
    <property type="entry name" value="PHOSPHOPANTETHEINE"/>
    <property type="match status" value="2"/>
</dbReference>
<dbReference type="InterPro" id="IPR009081">
    <property type="entry name" value="PP-bd_ACP"/>
</dbReference>
<dbReference type="FunFam" id="3.30.300.30:FF:000010">
    <property type="entry name" value="Enterobactin synthetase component F"/>
    <property type="match status" value="3"/>
</dbReference>
<dbReference type="InterPro" id="IPR000873">
    <property type="entry name" value="AMP-dep_synth/lig_dom"/>
</dbReference>
<evidence type="ECO:0000256" key="6">
    <source>
        <dbReference type="ARBA" id="ARBA00022832"/>
    </source>
</evidence>
<dbReference type="CDD" id="cd05930">
    <property type="entry name" value="A_NRPS"/>
    <property type="match status" value="2"/>
</dbReference>
<dbReference type="InterPro" id="IPR013217">
    <property type="entry name" value="Methyltransf_12"/>
</dbReference>
<dbReference type="NCBIfam" id="NF004282">
    <property type="entry name" value="PRK05691.1"/>
    <property type="match status" value="5"/>
</dbReference>
<keyword evidence="3" id="KW-0596">Phosphopantetheine</keyword>
<dbReference type="GO" id="GO:0004314">
    <property type="term" value="F:[acyl-carrier-protein] S-malonyltransferase activity"/>
    <property type="evidence" value="ECO:0007669"/>
    <property type="project" value="UniProtKB-EC"/>
</dbReference>
<proteinExistence type="inferred from homology"/>
<keyword evidence="4" id="KW-0597">Phosphoprotein</keyword>
<dbReference type="FunFam" id="3.30.559.30:FF:000001">
    <property type="entry name" value="Non-ribosomal peptide synthetase"/>
    <property type="match status" value="1"/>
</dbReference>
<dbReference type="GO" id="GO:0043041">
    <property type="term" value="P:amino acid activation for nonribosomal peptide biosynthetic process"/>
    <property type="evidence" value="ECO:0007669"/>
    <property type="project" value="TreeGrafter"/>
</dbReference>
<dbReference type="GO" id="GO:0008610">
    <property type="term" value="P:lipid biosynthetic process"/>
    <property type="evidence" value="ECO:0007669"/>
    <property type="project" value="InterPro"/>
</dbReference>
<dbReference type="CDD" id="cd17643">
    <property type="entry name" value="A_NRPS_Cytc1-like"/>
    <property type="match status" value="1"/>
</dbReference>
<dbReference type="InterPro" id="IPR006162">
    <property type="entry name" value="Ppantetheine_attach_site"/>
</dbReference>
<dbReference type="PROSITE" id="PS00455">
    <property type="entry name" value="AMP_BINDING"/>
    <property type="match status" value="6"/>
</dbReference>
<dbReference type="SUPFAM" id="SSF47336">
    <property type="entry name" value="ACP-like"/>
    <property type="match status" value="6"/>
</dbReference>
<keyword evidence="10" id="KW-0012">Acyltransferase</keyword>
<dbReference type="GO" id="GO:0005829">
    <property type="term" value="C:cytosol"/>
    <property type="evidence" value="ECO:0007669"/>
    <property type="project" value="TreeGrafter"/>
</dbReference>
<dbReference type="CDD" id="cd02440">
    <property type="entry name" value="AdoMet_MTases"/>
    <property type="match status" value="1"/>
</dbReference>
<evidence type="ECO:0000256" key="4">
    <source>
        <dbReference type="ARBA" id="ARBA00022553"/>
    </source>
</evidence>
<evidence type="ECO:0000313" key="11">
    <source>
        <dbReference type="Proteomes" id="UP000023435"/>
    </source>
</evidence>
<dbReference type="Gene3D" id="3.30.300.30">
    <property type="match status" value="7"/>
</dbReference>
<dbReference type="NCBIfam" id="NF003417">
    <property type="entry name" value="PRK04813.1"/>
    <property type="match status" value="8"/>
</dbReference>
<dbReference type="InterPro" id="IPR020845">
    <property type="entry name" value="AMP-binding_CS"/>
</dbReference>
<reference evidence="10 11" key="1">
    <citation type="journal article" date="2014" name="Genome Announc.">
        <title>Draft Genome Sequence of Lysobacter capsici AZ78, a Bacterium Antagonistic to Plant-Pathogenic Oomycetes.</title>
        <authorList>
            <person name="Puopolo G."/>
            <person name="Sonego P."/>
            <person name="Engelen K."/>
            <person name="Pertot I."/>
        </authorList>
    </citation>
    <scope>NUCLEOTIDE SEQUENCE [LARGE SCALE GENOMIC DNA]</scope>
    <source>
        <strain evidence="10 11">AZ78</strain>
    </source>
</reference>
<evidence type="ECO:0000256" key="7">
    <source>
        <dbReference type="ARBA" id="ARBA00023098"/>
    </source>
</evidence>
<dbReference type="InterPro" id="IPR001242">
    <property type="entry name" value="Condensation_dom"/>
</dbReference>
<dbReference type="InterPro" id="IPR010071">
    <property type="entry name" value="AA_adenyl_dom"/>
</dbReference>
<dbReference type="InterPro" id="IPR042099">
    <property type="entry name" value="ANL_N_sf"/>
</dbReference>
<evidence type="ECO:0000256" key="8">
    <source>
        <dbReference type="SAM" id="MobiDB-lite"/>
    </source>
</evidence>
<dbReference type="Gene3D" id="3.30.559.10">
    <property type="entry name" value="Chloramphenicol acetyltransferase-like domain"/>
    <property type="match status" value="6"/>
</dbReference>
<dbReference type="Gene3D" id="3.30.559.30">
    <property type="entry name" value="Nonribosomal peptide synthetase, condensation domain"/>
    <property type="match status" value="6"/>
</dbReference>
<feature type="region of interest" description="Disordered" evidence="8">
    <location>
        <begin position="6789"/>
        <end position="6823"/>
    </location>
</feature>
<dbReference type="Pfam" id="PF13193">
    <property type="entry name" value="AMP-binding_C"/>
    <property type="match status" value="4"/>
</dbReference>
<sequence length="6823" mass="738888">MVMPSTCSSLAQLLRRHAEDAQHSGRIAFRFLADGEGAGTALDYAGLDREVARVAAGLRRVTACGDRVLLLLPPSLDYVVVFLACLHAGLVAVPAYPPGNRRTLPRLRAIFDDCRPAACIVLDDEVRERCVREFGTAAASVAWIDPHTLPAPADDAGCEPYPAVESTPAVLQYTSGSTSAPKGVIVTHGNLMANCAAAVARYGMTRDDVVVSWLPPFHDMGLVGAIAYPLFAGAGCVQFSPAAFMRRPHRWLRALSDHRATLTVAPNFAYALMAERAYDPLLRAIRLDSVRVAVNGAERIRPDTLRRFADAYVDRGFAPNALTPAYGLAEATLLVAARLRAPGEPLRTIVLDRSELARGRAIVAAGDDGIELASVGTPAGVHLLIADPISGLASQDACIGEILVRGPSVAAGYWDQSAGTRESFTERDGETWLRTGDLGFVHEGELYVAGRSKELLILGGRNLYPQDIEQTVATVEPAFSADGCAVFALEDEDSGALAIVQEISGASAVDSVDLAARIRAALAEAHDLYDLARVVLVRAGHLPRTSSGKVQRGRCRDLLREGAFSAVWEWRVEQASDAPADPDSLAEDAVTEQVAGIVADVLGAVPEDRHQDLFAFGLDSIQASMLIARLREAFGVNCTPADLFASPTLAGLARIVQLTQRSDGDALPLADRSLPLPLSWSQQRLWFLDRLDAAAGAAYHIAAGVRLRGALDEDALTRALDRIAERHESLRTVFEHGVDGPVQVVRAATGLALERQDLQAISAPQRETALAQACRAYASAPFDLSMHPPVRALLLRLQTDEHVLVLVQHHIVSDGWSQGVLVRELGALYAAYAQGLPDPLPALPLQYADYAAWQRARLSQADSADQVQAWCEQLRGAPELLALPTDRPRPSLQSYRGGLLSVRLDAGLTRRLHGLARAHGTTLYTVLLAGWSALLSRLSGQDEVVVGSPVANRPRVELEGLIGFFVNTLALRTRVEGATTVAELLAQVRAASMAAYEHQEVPFERVVEALHPQRSLSHSPVFQTLLSLDNTPERTLALPGLKVEAYAVSHGATQFDLSLTLREEGQELSGAIEYASDLFDADTIARWSRWLERLLDGMAQSPDATVSSLALLDEDERSQLLQASAGPSIEQSPQTLVDLFESQAARTPDALALRSGEAQLSYAQLEAASNRVAHALIELGVVPDTCVGLCAERGIELVVGLLGVLKAGGAYVPLDPGYPRERVLQMLEDAAPVAVVSADGAAARLGVDGVAVLEVEDTANRAQSHAPNVTLRPDHLAYVIYTSGSTGRPKGVAIEHRNTVNLLAWAQTAFAPQDLARTVFSTSVNFDLAVFELLVPLTQGGSVVLVEDLLRAGVQLEGATLVNTVPSVLKAVLDAGGLPASVRAVNLAGEPLKRELVEQVFAQTQAARVANLYGPTETTTYSTWVSMPRLAGFVPGIGTPIANTRAYVVDEHGELVAPGVVGELWLGGAGVARGYLHRPELTAERFIDDPFVLGGRVYRTGDLVRRRSDGGLDYLGRNDFQVKIRGYRIELGEIESALQACAGVRDAVVVARGDAGSERTLVAYWQGDAIEVSALRGQLQSRLPEYMLPSAFVHVDQWPLTPNGKLDRAALPAPEVGAHARQAYEAPEGEVEQALSQVWTELLGVERVGRHDHFFALGGHSLLAVRLQARVHERLGVELPLREVFAEPTLAGQARRVQAGAGSGLPTIAPASREDRLPLSWSQQRLWFLDRLDAAAGAAYHVAAGLRLHGALDESALERALARIVERHEALRTRFEDVEGEPEQRIEPAAGFALRRVDLSTLPTQSRETALEAQMREEAQSRFDLSRGPLIRGRLLRLDSDEHVLLVTQHHIVSDGWSLGVLVEELRALYAAFAQGLDDPLPPLPVQYADYALWQRGWLSGARWEAQSRYWREQLRGAPELLALPTDRPRPPVQSYAGRMHAVPLDAALTKRLRALAQTHGATLYMVLLAGWSALLSRLSGQGEVVVGTAVANRRDSRLDGLIGFFVNTLALRLELPRDSTTAQWLDSVKQVALDGFVHQDVPFAQVVESMAPERSLGHNPLVQAMFVLQNAPRGGDPSLHELRVERIAIPHTTTQFDISLSLSETQDGLSGAIEYASDLFDADTVARWSRWLERLLDGMARSPNAAVASLALLDEDEHAQLLLGSAGPSAEQPQQTLVELFQAQVARTPDAEALRSGAARLSYAQLDAASNRVAHALIDLGVVPDTRVGLCAERGIELVVGLLGILKAGGAYVPLDPGYPRDRVLQMLEDAAPVAVVSADGAAARLGLDGVAVLDVEATANSGQSHAPHVALRPDHLAYVIYTSGSTGRPKGVMVEHRQLLHLWQGMRERVFDELPPALCVALNASVSFDASLQALVQLGSGHTVCIVPANVRADADRMLDFLDTEAVSVFDCTPSQLDLLIHGGLFERPLPRLRAILVGGEAFPAAAWKRAAAAPVACYNAYGPTECTVNSTLARVSAEHGPHLGEPLPGVQAYVVEADGTLAAPGVVGELWLGGNGVARGYLHRRELTAERFIDNPFGEGRLYRSGDLVRRRADGRLDYLGRNDDQVKIRGHRIELGEIQACLREVEGVRDALVTVVRDRDGEPRIAAYVVPDPAAADARAADAQVEQWSGIFDEQADEDGGDGSDRFDTVGWNSSYTRDAIADEAMREWLDTTLARIRELRPRRVLEVGCGTGLLLQNLAADCSRYVGTDLSARTVGKLARRIARDPAIAAVARVGAAPAHDLSAVEERFDTAILNSVAQYFPDADYLQRTLEAMLSRLEPGGRLFVGDIRHWGLGEAFHLSVALHQAAAGARDAQVLEQARRRAIADRELLVDPAWFLSLRSRYPQIRDIEILPKLGERHTEMAAFRYDVVIHTHASSSHDDASADATPPLDWRDWRGTAVLTEMLDAAAADPSSIVAVRGIAHPWIAPFARMLEQRRVMPGFLPYRPQAESDDDSLGMLPARLAAMCAQRGLALRLSWADSGRDGRYDAAIGAQAKLQALTGAAFASSPLPSSGLHSWPLLAAACADLPLRLRAALARQLPDYMLPSAFVPMVRWPLTAGGKLDRAALPPPDEDALARRAFVEPADGAEATLAGLWRDLLGIERIGRHDHFFEIGGHSLMAVRLVARIEEALGVQLPLREVFEHPTLAAMAAQAGRARAGGLPAVSPVARDRDLPLSWAQQRLWFLDRMDPEGAAAYRMPGWFKLEGELDIAALRRALDALVARHETLRTRFPAEDGIARQHILPEESGFALRRIDLSHLPEDEAWAQARTACLDEVRRGFDLAVDTPIRGLLARIGERSHGLLVLQHHIASDGWSVAILTRELSALYAAFAAGRPDPLPPLPVQYADYAVWQRETMPAHSHEDHLAFWRAHLQGAPERLDLPTDRPRPPSPSTRGGEVIRRLDARLADAVRGFGTARGMTLFMTALTAWSALMARLSGQDDIVVGTPIANRVKAELEPLIGFFINSLPLRLRLSAEETFEGLARQARATALDAYRHQDLPFEQIVEAVRPERGEASHAPLFQTMLLCQNMPRGELALPGIEATALAPLEIGAKCDLTVYVSDDDGRIELRYEYAADLFDPASIERCADHFEALLLTMTQAPETAIVSAPLAARVRADEAVATQAEQTDVDARALSPHQQRLWFIETFEAGSLYPSSPTYHNLPLLMRLSGRVDADRLRAAVARVVSAQPALRTRIVAEDGRVGQRFVDDDRIPWSQVDTDTDPIDAALAWAAEPMPLGEGALLRSRLYRDGAQRSLLALSVHHIVADRAALMQIANAIVQAYDGEPIATIQTDEYLARLHLDSQARLTFEPAALYWRRQLRAPLQAVELPLNRPRPTVHTYTAARIDFRIDAAVAAAVRATAARIGGDEAAVANAAFAALIRRYAGHEDIVFGTSAAAPAALGPFANLRVIRQRIGADTPVAALLAESARVRAQADAHAQVPFDRLVQWLAPEKDMSRTALFDLLFQFERAPSVRQGAEFAVRTVETNLGYGKNDLHLLVSDEGDGYACHLVYNADFFDAWMADQIAGHYAALLREITGDGSRTVDALPLLSAAEVEQQRELAQGARADYPHTQTLHGLIARQAEQAPDRVALLDGRGGLTYSVLEARANRLARLLRARGAAPGDRIGLLASRSVEAGVAILAILKAGCAYVPLDPDAPAERIAFALDDAGARLAVIAGDANAQGLPAHCEAVASDDPGLAELSDAAIGEDVPADADAYVIYTSGSTGQPKGVPITHRNVVRLLINDALPFRFDPDDVWSVFHSFAFDFSVWELFGALLHGARAAIVPGPLRTDPPGFAQWLAANRVSVLSQTPSAFQALSRMLPDAIDFSALRYVVFGGESLNPSKLAPFHQRHPRVALVNMYGITETCVHVTFKYLGATELASADNNVGRPIPTTRVYILSQDRRMLPYGATGEIYVGGLGLSRGYLNRDALTAERFVADPFEPGQVLYRSGDLGRFLENGDIQHLGRIDQQVQLRGFRIEPGEIEAALLRLPAVAQAAVIARADRSGDMRLIAYIVPAGSAHPDLSSLDVPGLRAALCASLAEYMVPSAFVPMAALPLTRNGKLDTERLPAPDRDAVGALAYQAPQGEVESVIAEVWTQLFDLPRVGRHDHFFRLGGHSLMVVTLIERLAQRGLRLDVRSVFSAPVLCDLAALATEPAATFAQVGESSLPRLTDADVRDALIKARGRVDDLEDAYPLSPLQQGMLFHHLRDEGPDAYLIRTLLQFERREDMDAFAAGLQSMVDRYDILRTSVHWQGLREPLQLVHRGARLPVEAVTPPPGMTAKQALMQASDPSRVRLDLTRPPLLRVWTAFDEASGTWLLAILNHHIVSDHVSLELVLAQVAAQMRAGRADAVPAAPYREFIESVAASSEAAHAAYFSALLATVDEITAPFGVAAVADGVIGASNGTRRVEAALAARLRECAREAGVSAAAVFHLAWALALGAASGRSDVVFGTVLSGRLHNASLAATPGVFINTLPMRVDLGAASALAALRALHEQLGALLEHEHASLALAQRCSGLGAGAAPFAALINYRHSAGLLAGIEDAGEGGEVDGAFGMRLLVSDEHTHYPLALSVDDYGAGFALKVHCAKGIESEAALERIEHAVRVLVGALEAETSGATAMAPSALPTLSASERKRLTVDWNATDHAYPCEVMHAGFERQVLERPQALAVLCGDERWSYQALNERANRIAHRLLADGVQAGDRVGILLERGPWMVAAVLAVSKAGAAYVPLDPAHPVQRLRETLQDCAPRRVLSQRSLSQHEGLSEVTVLCVDEAGFWSDQPVWNPSSIGIGVDAQALAYVIYTSGSTGRPKGVMVKHAAAANLFAWVESTFAMGPSDRVLFTTSLSFDLSVYDLFGVLWSGGSVHVARSEDVRDPARLIELLRSGITFWDSAPAVFAGLVGSLTEEVSRDLRLAFFSGDWIGLELPDAVRRAFPRCEVVALGGATEATVWSNYHRIDRVEPHWKSIPYGRPIWNARYYVLDARGEPSPVGVPGDLYIAGDCLAEGYWNRDELTAERFVPDPFVPGERMYKTGDRARYWADGTMEFLGRNDFQVKIRGYRIELGEIEAALQACPGVRDAVVVARGDAGSERALVAYWQGDAIEASALRGQLQSRLPEYMLPSAFVHVDQWPLTPNGKLDRAALPAPEGDAHARQVYEAPEGEVEQALSQVWTELLGVERVGRHDHFFALGGHSLLAVRLQARVHERLGVELPLREVFAEPTLAGQARRVQAGGGSGLPAIAPASREDRLPLSWSQQRLWFLDRLDAAAGAAYHVAAGLRLHGALDESALERALARIVERHEALRTRFEDVEGEPEQRIEPAAGFALRRVDLSVLPMQSRETALEAQMREEAQSRFDLSRGPLIRGRLLRLDSDEHVLLVTQHHIVSDGWSLGVLVEELRALYAAFAQGLDDPLPPLPVQYVDYALWQRGWLSGARWEAQSRYWREQLRGAPELLALPTDRPRPPMQSYAGRMHAVRLDAALTKRLRALAQTHGATLYMVLLAGWSALLSRLSGQGEVVVGSPVANRPRVELEGLIGFFVNTLALRARVENSTTVAALLADIRQTTLAAHEHQDLPFDRVVDAVQPSRTLGHAPIFQTLLVLDNTTDKPAAALPGMRVEALSIPHATTQFDIALSLTETQDGLSGAIEYASDLFDADTVARWSRWLERLLDGMAQSSDATVSSLALLDEDERSQLLQASAGSSTEQSPQTLVDLFESQVARTPDAVALRSGEAQLSYAQLEAASNRVAHALIELGVVPDTCVGLCAERGIELVIGLLGILKAGGAYVPLDPGYPRERVLQMLEDAAPIAVVSAGGAAARLGVDAVAVLEVQDTANRAQSHSPHVALRPDHLAYVIYTSGSTGRPKGVAIEHRNTVNLLAWAHSAFAPEELACTVCSTSVNFDLAVFELLVPLTQGGSVVLVEDLLRAGAQLEGATLVNTVPSVLKAVLDAGGLPASVRAVNLAGEPLKRELVEQVFAQTQAARVANLYGPTETTTYSTWVSMPRLAGFVPGIGTPIANTRAYVVDEHGELVAPGVVGELWLGGAGVARGYLHRPELTAERFIDDPFAMGGRVYRTGDLVRRRGDGGLDYLGRNDFQVKLRGYRIELGEIEAALQACPGVSDAVVVARGDVGSERTLVAYWQGDAIEVSALRSQLQSRLPEYMLPSAFVHVDQWPLTPNGKLDRAALPAPEGGAHARQAYEAPEGEVEQALSQVWTELLGVERVGRHDHFFALGGHSLLVVRLQAMIERRLQHRLTMVELFTHTTVAQLAAFIRDGDREAGRLTDSDRRGEQRREALRRRRGRRASAEHEIELED</sequence>
<feature type="domain" description="Carrier" evidence="9">
    <location>
        <begin position="6710"/>
        <end position="6785"/>
    </location>
</feature>
<dbReference type="InterPro" id="IPR040097">
    <property type="entry name" value="FAAL/FAAC"/>
</dbReference>
<dbReference type="CDD" id="cd05931">
    <property type="entry name" value="FAAL"/>
    <property type="match status" value="1"/>
</dbReference>
<dbReference type="Gene3D" id="1.10.1200.10">
    <property type="entry name" value="ACP-like"/>
    <property type="match status" value="6"/>
</dbReference>
<dbReference type="FunFam" id="3.40.50.12780:FF:000012">
    <property type="entry name" value="Non-ribosomal peptide synthetase"/>
    <property type="match status" value="4"/>
</dbReference>
<keyword evidence="7" id="KW-0443">Lipid metabolism</keyword>
<keyword evidence="5" id="KW-0677">Repeat</keyword>
<dbReference type="InterPro" id="IPR003006">
    <property type="entry name" value="Ig/MHC_CS"/>
</dbReference>
<organism evidence="10 11">
    <name type="scientific">Lysobacter capsici AZ78</name>
    <dbReference type="NCBI Taxonomy" id="1444315"/>
    <lineage>
        <taxon>Bacteria</taxon>
        <taxon>Pseudomonadati</taxon>
        <taxon>Pseudomonadota</taxon>
        <taxon>Gammaproteobacteria</taxon>
        <taxon>Lysobacterales</taxon>
        <taxon>Lysobacteraceae</taxon>
        <taxon>Lysobacter</taxon>
    </lineage>
</organism>
<feature type="compositionally biased region" description="Basic and acidic residues" evidence="8">
    <location>
        <begin position="6813"/>
        <end position="6823"/>
    </location>
</feature>
<dbReference type="Pfam" id="PF23024">
    <property type="entry name" value="AMP-dom_DIP2-like"/>
    <property type="match status" value="1"/>
</dbReference>
<dbReference type="NCBIfam" id="TIGR01733">
    <property type="entry name" value="AA-adenyl-dom"/>
    <property type="match status" value="5"/>
</dbReference>
<feature type="region of interest" description="Disordered" evidence="8">
    <location>
        <begin position="3385"/>
        <end position="3404"/>
    </location>
</feature>
<keyword evidence="6" id="KW-0276">Fatty acid metabolism</keyword>
<dbReference type="EC" id="2.3.1.39" evidence="10"/>
<dbReference type="InterPro" id="IPR036736">
    <property type="entry name" value="ACP-like_sf"/>
</dbReference>
<evidence type="ECO:0000256" key="5">
    <source>
        <dbReference type="ARBA" id="ARBA00022737"/>
    </source>
</evidence>
<dbReference type="InterPro" id="IPR045851">
    <property type="entry name" value="AMP-bd_C_sf"/>
</dbReference>
<evidence type="ECO:0000313" key="10">
    <source>
        <dbReference type="EMBL" id="KWS02899.1"/>
    </source>
</evidence>
<accession>A0A108U5G5</accession>
<dbReference type="FunFam" id="2.30.38.10:FF:000001">
    <property type="entry name" value="Non-ribosomal peptide synthetase PvdI"/>
    <property type="match status" value="3"/>
</dbReference>
<comment type="cofactor">
    <cofactor evidence="1">
        <name>pantetheine 4'-phosphate</name>
        <dbReference type="ChEBI" id="CHEBI:47942"/>
    </cofactor>
</comment>
<dbReference type="SUPFAM" id="SSF53335">
    <property type="entry name" value="S-adenosyl-L-methionine-dependent methyltransferases"/>
    <property type="match status" value="1"/>
</dbReference>
<dbReference type="CDD" id="cd19531">
    <property type="entry name" value="LCL_NRPS-like"/>
    <property type="match status" value="4"/>
</dbReference>
<dbReference type="Pfam" id="PF08242">
    <property type="entry name" value="Methyltransf_12"/>
    <property type="match status" value="1"/>
</dbReference>
<dbReference type="FunFam" id="3.30.559.10:FF:000012">
    <property type="entry name" value="Non-ribosomal peptide synthetase"/>
    <property type="match status" value="4"/>
</dbReference>
<evidence type="ECO:0000256" key="2">
    <source>
        <dbReference type="ARBA" id="ARBA00006432"/>
    </source>
</evidence>
<dbReference type="Pfam" id="PF00550">
    <property type="entry name" value="PP-binding"/>
    <property type="match status" value="6"/>
</dbReference>
<gene>
    <name evidence="10" type="ORF">AZ78_0445</name>
</gene>
<dbReference type="GO" id="GO:0031177">
    <property type="term" value="F:phosphopantetheine binding"/>
    <property type="evidence" value="ECO:0007669"/>
    <property type="project" value="InterPro"/>
</dbReference>
<feature type="domain" description="Carrier" evidence="9">
    <location>
        <begin position="1626"/>
        <end position="1701"/>
    </location>
</feature>
<feature type="domain" description="Carrier" evidence="9">
    <location>
        <begin position="4594"/>
        <end position="4668"/>
    </location>
</feature>
<dbReference type="PROSITE" id="PS50075">
    <property type="entry name" value="CARRIER"/>
    <property type="match status" value="6"/>
</dbReference>
<dbReference type="Pfam" id="PF00501">
    <property type="entry name" value="AMP-binding"/>
    <property type="match status" value="6"/>
</dbReference>
<evidence type="ECO:0000256" key="1">
    <source>
        <dbReference type="ARBA" id="ARBA00001957"/>
    </source>
</evidence>